<dbReference type="EMBL" id="SZZP01000007">
    <property type="protein sequence ID" value="TKV81185.1"/>
    <property type="molecule type" value="Genomic_DNA"/>
</dbReference>
<sequence length="166" mass="17729">MTSIVLDAKQIQSAPAPVRFWIEQQISAALGPGSAAGTQLPRLVACTEAQAANLLSRIRQVPSAVEVFFGLAHPEISYGSPPVVTFRLLDLQRRAGLESITKLLECLDHINRAFAEMCDDPAARLCDFDAAGHCSTLPTTQNSIVALWKAIIAAERPGVLPIAAAE</sequence>
<dbReference type="RefSeq" id="WP_137478703.1">
    <property type="nucleotide sequence ID" value="NZ_SZZP01000007.1"/>
</dbReference>
<proteinExistence type="predicted"/>
<accession>A0A4V6CXS1</accession>
<protein>
    <submittedName>
        <fullName evidence="1">Uncharacterized protein</fullName>
    </submittedName>
</protein>
<evidence type="ECO:0000313" key="1">
    <source>
        <dbReference type="EMBL" id="TKV81185.1"/>
    </source>
</evidence>
<dbReference type="AlphaFoldDB" id="A0A4V6CXS1"/>
<gene>
    <name evidence="1" type="ORF">FDV58_13750</name>
</gene>
<organism evidence="1 2">
    <name type="scientific">Bradyrhizobium elkanii</name>
    <dbReference type="NCBI Taxonomy" id="29448"/>
    <lineage>
        <taxon>Bacteria</taxon>
        <taxon>Pseudomonadati</taxon>
        <taxon>Pseudomonadota</taxon>
        <taxon>Alphaproteobacteria</taxon>
        <taxon>Hyphomicrobiales</taxon>
        <taxon>Nitrobacteraceae</taxon>
        <taxon>Bradyrhizobium</taxon>
    </lineage>
</organism>
<evidence type="ECO:0000313" key="2">
    <source>
        <dbReference type="Proteomes" id="UP000305095"/>
    </source>
</evidence>
<name>A0A4V6CXS1_BRAEL</name>
<dbReference type="Proteomes" id="UP000305095">
    <property type="component" value="Unassembled WGS sequence"/>
</dbReference>
<reference evidence="1 2" key="1">
    <citation type="submission" date="2019-05" db="EMBL/GenBank/DDBJ databases">
        <title>Draft Genome of Bradyrhizobium elkanii strain SEMIA 938, Used in Commercial Inoculants for Lupinus spp. in Brazil.</title>
        <authorList>
            <person name="Hungria M."/>
            <person name="Delamuta J.R.M."/>
            <person name="Ribeiro R.A."/>
            <person name="Nogueira M.A."/>
        </authorList>
    </citation>
    <scope>NUCLEOTIDE SEQUENCE [LARGE SCALE GENOMIC DNA]</scope>
    <source>
        <strain evidence="1 2">Semia 938</strain>
    </source>
</reference>
<comment type="caution">
    <text evidence="1">The sequence shown here is derived from an EMBL/GenBank/DDBJ whole genome shotgun (WGS) entry which is preliminary data.</text>
</comment>